<name>A0A1F7HLM7_9BACT</name>
<evidence type="ECO:0000313" key="2">
    <source>
        <dbReference type="Proteomes" id="UP000178098"/>
    </source>
</evidence>
<evidence type="ECO:0000313" key="1">
    <source>
        <dbReference type="EMBL" id="OGK31672.1"/>
    </source>
</evidence>
<dbReference type="Proteomes" id="UP000178098">
    <property type="component" value="Unassembled WGS sequence"/>
</dbReference>
<sequence length="517" mass="58195">MGTVEGAHNYYGFGTPDGDSSRGGSLAVGLYFELIRHWESGGDLKQSQTRFFDNSEAWIREASGVRYAPYAEYDIDTDSAGVCTLRAPGYAEPLREVYNPNGSKAHLWLEYRKTALNHRRHTIEHQAFVAFEEHLAEQIAAGTLREGNTYVWVSPPPTDILLNAHLSDEQKKTELKKHGYDFHSCTFVFTVKDGKLETGFIQNYLHPVEHARLIAAISDVNTGLSEDEVELQFPHDLTLLSTIHQVKNISLASPEALCEYIDALYAATPAHRRIKQTKELVDVEPVDHILDEIAPMLSFAFYALMHLRPSDIRDARMRGRVMKAFEMWRKSYQELSKGRALPKKAETFLEWLKAADEGEIQVSAQEYVRCGLSEGQAYQDTPLQAVVAYSHIRMENMATDCGDEVGWGMEWGSELGVVPSYHAVQLRLEKEAYERAEAKKALRRIRVDSDERISKTKCSGCNTFPTFSVREVQDKCELQCTCRKRNSCMTDPCGLMKLILESAPAPVAASESIVKAA</sequence>
<accession>A0A1F7HLM7</accession>
<organism evidence="1 2">
    <name type="scientific">Candidatus Roizmanbacteria bacterium RIFCSPHIGHO2_02_FULL_43_11</name>
    <dbReference type="NCBI Taxonomy" id="1802043"/>
    <lineage>
        <taxon>Bacteria</taxon>
        <taxon>Candidatus Roizmaniibacteriota</taxon>
    </lineage>
</organism>
<dbReference type="AlphaFoldDB" id="A0A1F7HLM7"/>
<gene>
    <name evidence="1" type="ORF">A3D08_02455</name>
</gene>
<dbReference type="EMBL" id="MFZT01000011">
    <property type="protein sequence ID" value="OGK31672.1"/>
    <property type="molecule type" value="Genomic_DNA"/>
</dbReference>
<protein>
    <submittedName>
        <fullName evidence="1">Uncharacterized protein</fullName>
    </submittedName>
</protein>
<comment type="caution">
    <text evidence="1">The sequence shown here is derived from an EMBL/GenBank/DDBJ whole genome shotgun (WGS) entry which is preliminary data.</text>
</comment>
<reference evidence="1 2" key="1">
    <citation type="journal article" date="2016" name="Nat. Commun.">
        <title>Thousands of microbial genomes shed light on interconnected biogeochemical processes in an aquifer system.</title>
        <authorList>
            <person name="Anantharaman K."/>
            <person name="Brown C.T."/>
            <person name="Hug L.A."/>
            <person name="Sharon I."/>
            <person name="Castelle C.J."/>
            <person name="Probst A.J."/>
            <person name="Thomas B.C."/>
            <person name="Singh A."/>
            <person name="Wilkins M.J."/>
            <person name="Karaoz U."/>
            <person name="Brodie E.L."/>
            <person name="Williams K.H."/>
            <person name="Hubbard S.S."/>
            <person name="Banfield J.F."/>
        </authorList>
    </citation>
    <scope>NUCLEOTIDE SEQUENCE [LARGE SCALE GENOMIC DNA]</scope>
</reference>
<proteinExistence type="predicted"/>